<dbReference type="SMART" id="SM00939">
    <property type="entry name" value="PepX_C"/>
    <property type="match status" value="1"/>
</dbReference>
<protein>
    <submittedName>
        <fullName evidence="6">ABC transporter ATP-binding protein</fullName>
    </submittedName>
</protein>
<dbReference type="GO" id="GO:0008239">
    <property type="term" value="F:dipeptidyl-peptidase activity"/>
    <property type="evidence" value="ECO:0007669"/>
    <property type="project" value="InterPro"/>
</dbReference>
<feature type="chain" id="PRO_5037826678" evidence="4">
    <location>
        <begin position="29"/>
        <end position="602"/>
    </location>
</feature>
<reference evidence="6" key="1">
    <citation type="submission" date="2020-11" db="EMBL/GenBank/DDBJ databases">
        <title>Nocardioides sp. CBS4Y-1, whole genome shotgun sequence.</title>
        <authorList>
            <person name="Tuo L."/>
        </authorList>
    </citation>
    <scope>NUCLEOTIDE SEQUENCE</scope>
    <source>
        <strain evidence="6">CBS4Y-1</strain>
    </source>
</reference>
<dbReference type="PANTHER" id="PTHR22946:SF9">
    <property type="entry name" value="POLYKETIDE TRANSFERASE AF380"/>
    <property type="match status" value="1"/>
</dbReference>
<evidence type="ECO:0000256" key="4">
    <source>
        <dbReference type="SAM" id="SignalP"/>
    </source>
</evidence>
<dbReference type="Gene3D" id="2.60.120.260">
    <property type="entry name" value="Galactose-binding domain-like"/>
    <property type="match status" value="1"/>
</dbReference>
<comment type="similarity">
    <text evidence="1">Belongs to the AB hydrolase superfamily.</text>
</comment>
<dbReference type="EMBL" id="JADIVZ010000010">
    <property type="protein sequence ID" value="MBF4163264.1"/>
    <property type="molecule type" value="Genomic_DNA"/>
</dbReference>
<proteinExistence type="inferred from homology"/>
<keyword evidence="6" id="KW-0547">Nucleotide-binding</keyword>
<evidence type="ECO:0000256" key="3">
    <source>
        <dbReference type="SAM" id="MobiDB-lite"/>
    </source>
</evidence>
<accession>A0A930V4Y6</accession>
<evidence type="ECO:0000313" key="7">
    <source>
        <dbReference type="Proteomes" id="UP000656804"/>
    </source>
</evidence>
<dbReference type="InterPro" id="IPR050261">
    <property type="entry name" value="FrsA_esterase"/>
</dbReference>
<feature type="signal peptide" evidence="4">
    <location>
        <begin position="1"/>
        <end position="28"/>
    </location>
</feature>
<dbReference type="InterPro" id="IPR013736">
    <property type="entry name" value="Xaa-Pro_dipept_C"/>
</dbReference>
<dbReference type="RefSeq" id="WP_194504519.1">
    <property type="nucleotide sequence ID" value="NZ_JADIVZ010000010.1"/>
</dbReference>
<evidence type="ECO:0000256" key="1">
    <source>
        <dbReference type="ARBA" id="ARBA00008645"/>
    </source>
</evidence>
<dbReference type="GO" id="GO:0005524">
    <property type="term" value="F:ATP binding"/>
    <property type="evidence" value="ECO:0007669"/>
    <property type="project" value="UniProtKB-KW"/>
</dbReference>
<name>A0A930V4Y6_9ACTN</name>
<dbReference type="GO" id="GO:0052689">
    <property type="term" value="F:carboxylic ester hydrolase activity"/>
    <property type="evidence" value="ECO:0007669"/>
    <property type="project" value="UniProtKB-ARBA"/>
</dbReference>
<dbReference type="InterPro" id="IPR000383">
    <property type="entry name" value="Xaa-Pro-like_dom"/>
</dbReference>
<organism evidence="6 7">
    <name type="scientific">Nocardioides acrostichi</name>
    <dbReference type="NCBI Taxonomy" id="2784339"/>
    <lineage>
        <taxon>Bacteria</taxon>
        <taxon>Bacillati</taxon>
        <taxon>Actinomycetota</taxon>
        <taxon>Actinomycetes</taxon>
        <taxon>Propionibacteriales</taxon>
        <taxon>Nocardioidaceae</taxon>
        <taxon>Nocardioides</taxon>
    </lineage>
</organism>
<keyword evidence="6" id="KW-0067">ATP-binding</keyword>
<dbReference type="Pfam" id="PF02129">
    <property type="entry name" value="Peptidase_S15"/>
    <property type="match status" value="1"/>
</dbReference>
<dbReference type="SUPFAM" id="SSF49785">
    <property type="entry name" value="Galactose-binding domain-like"/>
    <property type="match status" value="1"/>
</dbReference>
<feature type="domain" description="Xaa-Pro dipeptidyl-peptidase C-terminal" evidence="5">
    <location>
        <begin position="379"/>
        <end position="599"/>
    </location>
</feature>
<dbReference type="Proteomes" id="UP000656804">
    <property type="component" value="Unassembled WGS sequence"/>
</dbReference>
<dbReference type="SUPFAM" id="SSF53474">
    <property type="entry name" value="alpha/beta-Hydrolases"/>
    <property type="match status" value="1"/>
</dbReference>
<feature type="region of interest" description="Disordered" evidence="3">
    <location>
        <begin position="164"/>
        <end position="183"/>
    </location>
</feature>
<dbReference type="AlphaFoldDB" id="A0A930V4Y6"/>
<sequence>MRRSVIAVTAILAGVLPAVGLSPSPALAVQPTDRAQAQQVEKTPLWFSVSVGGTNDTQCSIDADMYLPASASRSHRVPAILTTNGFGGSKDDQADFAQYFAGQGYAVLSYSGLGFGGSSCPISLDDRAHDGKAARFLVSYLGGQTGHAFLDSDLTEPAPRLSVVQRDRRDHEGHRSSHDPRVGMWGGSYGGGAQFAAAAVDPRIDTLVPLITWNDLSYSLAPNSIGQPSPRSVTSTVTGAPKLLWAGGFSALGVAGGLTGIQTDQARLLPCPDFQPWVCPGLVNAVATGTIDADTRARLHRRSVTSFMRKIRVPVLLAQGEGDTLFNLNEAIATYRALRQQGNTVKMIWSLGGHSHDYDPGEISAPYDPSTQYLVARFKRWFDHYLKGRRVGTGPGFAYYRDWVPHTGNARPAYASAPRYSDSRRTRLFLSDGTLVTDRAEVADSSSSFVTPAAGLPTSYDIADLVGAQAPVDNQDAPGTFASWTSAPLERAVRVVGSPRLRLRLQAPDLDAAGITVFVKVLDVAPDGSESLIRALVAPTRVIDPTAPQSIVMPAFAHRFAAGHSIRLKLAGGSINYRGNLQPSAVTITTGGPDQVLALPVR</sequence>
<evidence type="ECO:0000256" key="2">
    <source>
        <dbReference type="ARBA" id="ARBA00022801"/>
    </source>
</evidence>
<evidence type="ECO:0000313" key="6">
    <source>
        <dbReference type="EMBL" id="MBF4163264.1"/>
    </source>
</evidence>
<keyword evidence="7" id="KW-1185">Reference proteome</keyword>
<keyword evidence="4" id="KW-0732">Signal</keyword>
<dbReference type="InterPro" id="IPR008979">
    <property type="entry name" value="Galactose-bd-like_sf"/>
</dbReference>
<gene>
    <name evidence="6" type="ORF">ISG29_16350</name>
</gene>
<comment type="caution">
    <text evidence="6">The sequence shown here is derived from an EMBL/GenBank/DDBJ whole genome shotgun (WGS) entry which is preliminary data.</text>
</comment>
<dbReference type="InterPro" id="IPR029058">
    <property type="entry name" value="AB_hydrolase_fold"/>
</dbReference>
<dbReference type="PANTHER" id="PTHR22946">
    <property type="entry name" value="DIENELACTONE HYDROLASE DOMAIN-CONTAINING PROTEIN-RELATED"/>
    <property type="match status" value="1"/>
</dbReference>
<evidence type="ECO:0000259" key="5">
    <source>
        <dbReference type="SMART" id="SM00939"/>
    </source>
</evidence>
<keyword evidence="2" id="KW-0378">Hydrolase</keyword>
<feature type="compositionally biased region" description="Basic and acidic residues" evidence="3">
    <location>
        <begin position="165"/>
        <end position="181"/>
    </location>
</feature>
<dbReference type="Gene3D" id="3.40.50.1820">
    <property type="entry name" value="alpha/beta hydrolase"/>
    <property type="match status" value="2"/>
</dbReference>
<dbReference type="Pfam" id="PF08530">
    <property type="entry name" value="PepX_C"/>
    <property type="match status" value="1"/>
</dbReference>